<evidence type="ECO:0000256" key="3">
    <source>
        <dbReference type="ARBA" id="ARBA00022723"/>
    </source>
</evidence>
<keyword evidence="3" id="KW-0479">Metal-binding</keyword>
<gene>
    <name evidence="7" type="ordered locus">Metbo_1065</name>
</gene>
<dbReference type="InterPro" id="IPR043461">
    <property type="entry name" value="LpxH-like"/>
</dbReference>
<keyword evidence="5" id="KW-0464">Manganese</keyword>
<feature type="domain" description="Calcineurin-like phosphoesterase" evidence="6">
    <location>
        <begin position="28"/>
        <end position="184"/>
    </location>
</feature>
<evidence type="ECO:0000259" key="6">
    <source>
        <dbReference type="Pfam" id="PF00149"/>
    </source>
</evidence>
<dbReference type="GO" id="GO:0016020">
    <property type="term" value="C:membrane"/>
    <property type="evidence" value="ECO:0007669"/>
    <property type="project" value="GOC"/>
</dbReference>
<evidence type="ECO:0000313" key="8">
    <source>
        <dbReference type="Proteomes" id="UP000007490"/>
    </source>
</evidence>
<dbReference type="Gene3D" id="3.60.21.10">
    <property type="match status" value="1"/>
</dbReference>
<dbReference type="RefSeq" id="WP_013644662.1">
    <property type="nucleotide sequence ID" value="NC_015216.1"/>
</dbReference>
<dbReference type="InterPro" id="IPR004843">
    <property type="entry name" value="Calcineurin-like_PHP"/>
</dbReference>
<evidence type="ECO:0000256" key="5">
    <source>
        <dbReference type="ARBA" id="ARBA00023211"/>
    </source>
</evidence>
<accession>F0TCN4</accession>
<dbReference type="PANTHER" id="PTHR34990">
    <property type="entry name" value="UDP-2,3-DIACYLGLUCOSAMINE HYDROLASE-RELATED"/>
    <property type="match status" value="1"/>
</dbReference>
<dbReference type="KEGG" id="mel:Metbo_1065"/>
<dbReference type="GO" id="GO:0009245">
    <property type="term" value="P:lipid A biosynthetic process"/>
    <property type="evidence" value="ECO:0007669"/>
    <property type="project" value="TreeGrafter"/>
</dbReference>
<dbReference type="Proteomes" id="UP000007490">
    <property type="component" value="Chromosome"/>
</dbReference>
<evidence type="ECO:0000256" key="1">
    <source>
        <dbReference type="ARBA" id="ARBA00022475"/>
    </source>
</evidence>
<dbReference type="eggNOG" id="arCOG06201">
    <property type="taxonomic scope" value="Archaea"/>
</dbReference>
<sequence>MTSKNSVESDINEDVKSIEVVEGERSWIVCISDLHLGADDTYSELTKNRDALIDFLNWVRFSPNIKELVIAGDLIDEWFVPMNLDTFKGKTQMDFVKNVALNNKPVIDAFNDIINDGQIRLTYVPGNHDILITAEEIEAILPGINQSRDVRGLGAYSPDYLPELVIEHGHRYNFFCAPDHSNRTVTQTDSILPTGYFFTRMATSSVVQGRPKIDMNIPIVTENELGEEQYLYYLYYKAWEKLINVFPVNEGINEPAIHTGIDGFTNSYAIKDVLPYQDPENNYIDVNLYKGIVESWEERQANNLVPILIPTEEAILKAALSSHLDDQSANQFFVNPHSNKRIVIFGHTHDARLITSYNENMDANVYVNSGTWIDSKDLTMTFVVVIPPKDDKSNKGYVGLYQYADEGKISKLDSQIINNLKN</sequence>
<keyword evidence="4" id="KW-0472">Membrane</keyword>
<protein>
    <submittedName>
        <fullName evidence="7">Metallophosphoesterase</fullName>
    </submittedName>
</protein>
<keyword evidence="8" id="KW-1185">Reference proteome</keyword>
<dbReference type="EMBL" id="CP002551">
    <property type="protein sequence ID" value="ADZ09311.1"/>
    <property type="molecule type" value="Genomic_DNA"/>
</dbReference>
<proteinExistence type="predicted"/>
<dbReference type="GO" id="GO:0008758">
    <property type="term" value="F:UDP-2,3-diacylglucosamine hydrolase activity"/>
    <property type="evidence" value="ECO:0007669"/>
    <property type="project" value="TreeGrafter"/>
</dbReference>
<dbReference type="GO" id="GO:0046872">
    <property type="term" value="F:metal ion binding"/>
    <property type="evidence" value="ECO:0007669"/>
    <property type="project" value="UniProtKB-KW"/>
</dbReference>
<dbReference type="AlphaFoldDB" id="F0TCN4"/>
<dbReference type="HOGENOM" id="CLU_038031_0_0_2"/>
<evidence type="ECO:0000256" key="2">
    <source>
        <dbReference type="ARBA" id="ARBA00022519"/>
    </source>
</evidence>
<keyword evidence="2" id="KW-0997">Cell inner membrane</keyword>
<name>F0TCN4_METLA</name>
<evidence type="ECO:0000256" key="4">
    <source>
        <dbReference type="ARBA" id="ARBA00023136"/>
    </source>
</evidence>
<reference evidence="7 8" key="2">
    <citation type="journal article" date="2014" name="Int. J. Syst. Evol. Microbiol.">
        <title>Methanobacterium paludis sp. nov. and a novel strain of Methanobacterium lacus isolated from northern peatlands.</title>
        <authorList>
            <person name="Cadillo-Quiroz H."/>
            <person name="Brauer S.L."/>
            <person name="Goodson N."/>
            <person name="Yavitt J.B."/>
            <person name="Zinder S.H."/>
        </authorList>
    </citation>
    <scope>NUCLEOTIDE SEQUENCE [LARGE SCALE GENOMIC DNA]</scope>
    <source>
        <strain evidence="7 8">AL-21</strain>
    </source>
</reference>
<dbReference type="SUPFAM" id="SSF56300">
    <property type="entry name" value="Metallo-dependent phosphatases"/>
    <property type="match status" value="1"/>
</dbReference>
<dbReference type="InterPro" id="IPR029052">
    <property type="entry name" value="Metallo-depent_PP-like"/>
</dbReference>
<dbReference type="Pfam" id="PF00149">
    <property type="entry name" value="Metallophos"/>
    <property type="match status" value="1"/>
</dbReference>
<dbReference type="GeneID" id="10277514"/>
<organism evidence="7 8">
    <name type="scientific">Methanobacterium lacus (strain AL-21)</name>
    <dbReference type="NCBI Taxonomy" id="877455"/>
    <lineage>
        <taxon>Archaea</taxon>
        <taxon>Methanobacteriati</taxon>
        <taxon>Methanobacteriota</taxon>
        <taxon>Methanomada group</taxon>
        <taxon>Methanobacteria</taxon>
        <taxon>Methanobacteriales</taxon>
        <taxon>Methanobacteriaceae</taxon>
        <taxon>Methanobacterium</taxon>
    </lineage>
</organism>
<evidence type="ECO:0000313" key="7">
    <source>
        <dbReference type="EMBL" id="ADZ09311.1"/>
    </source>
</evidence>
<reference evidence="8" key="1">
    <citation type="submission" date="2011-02" db="EMBL/GenBank/DDBJ databases">
        <title>Complete sequence of Methanobacterium sp. AL-21.</title>
        <authorList>
            <consortium name="US DOE Joint Genome Institute"/>
            <person name="Lucas S."/>
            <person name="Copeland A."/>
            <person name="Lapidus A."/>
            <person name="Cheng J.-F."/>
            <person name="Goodwin L."/>
            <person name="Pitluck S."/>
            <person name="Chertkov O."/>
            <person name="Detter J.C."/>
            <person name="Han C."/>
            <person name="Tapia R."/>
            <person name="Land M."/>
            <person name="Hauser L."/>
            <person name="Kyrpides N."/>
            <person name="Ivanova N."/>
            <person name="Mikhailova N."/>
            <person name="Pagani I."/>
            <person name="Cadillo-Quiroz H."/>
            <person name="Imachi H."/>
            <person name="Zinder S."/>
            <person name="Liu W."/>
            <person name="Woyke T."/>
        </authorList>
    </citation>
    <scope>NUCLEOTIDE SEQUENCE [LARGE SCALE GENOMIC DNA]</scope>
    <source>
        <strain evidence="8">AL-21</strain>
    </source>
</reference>
<keyword evidence="1" id="KW-1003">Cell membrane</keyword>